<accession>A0A1E1WBU0</accession>
<feature type="domain" description="Right handed beta helix" evidence="4">
    <location>
        <begin position="280"/>
        <end position="401"/>
    </location>
</feature>
<keyword evidence="2" id="KW-0812">Transmembrane</keyword>
<proteinExistence type="predicted"/>
<dbReference type="OrthoDB" id="8185041at2759"/>
<dbReference type="InterPro" id="IPR039448">
    <property type="entry name" value="Beta_helix"/>
</dbReference>
<evidence type="ECO:0000256" key="2">
    <source>
        <dbReference type="SAM" id="Phobius"/>
    </source>
</evidence>
<feature type="signal peptide" evidence="3">
    <location>
        <begin position="1"/>
        <end position="37"/>
    </location>
</feature>
<feature type="chain" id="PRO_5009115260" description="Right handed beta helix domain-containing protein" evidence="3">
    <location>
        <begin position="38"/>
        <end position="837"/>
    </location>
</feature>
<feature type="compositionally biased region" description="Polar residues" evidence="1">
    <location>
        <begin position="797"/>
        <end position="811"/>
    </location>
</feature>
<protein>
    <recommendedName>
        <fullName evidence="4">Right handed beta helix domain-containing protein</fullName>
    </recommendedName>
</protein>
<keyword evidence="2" id="KW-1133">Transmembrane helix</keyword>
<keyword evidence="2" id="KW-0472">Membrane</keyword>
<dbReference type="InterPro" id="IPR032675">
    <property type="entry name" value="LRR_dom_sf"/>
</dbReference>
<keyword evidence="3" id="KW-0732">Signal</keyword>
<evidence type="ECO:0000259" key="4">
    <source>
        <dbReference type="Pfam" id="PF13229"/>
    </source>
</evidence>
<feature type="region of interest" description="Disordered" evidence="1">
    <location>
        <begin position="774"/>
        <end position="837"/>
    </location>
</feature>
<dbReference type="Gene3D" id="3.80.10.10">
    <property type="entry name" value="Ribonuclease Inhibitor"/>
    <property type="match status" value="1"/>
</dbReference>
<gene>
    <name evidence="5" type="ORF">g.18858</name>
</gene>
<dbReference type="AlphaFoldDB" id="A0A1E1WBU0"/>
<feature type="compositionally biased region" description="Low complexity" evidence="1">
    <location>
        <begin position="779"/>
        <end position="796"/>
    </location>
</feature>
<feature type="non-terminal residue" evidence="5">
    <location>
        <position position="1"/>
    </location>
</feature>
<evidence type="ECO:0000256" key="1">
    <source>
        <dbReference type="SAM" id="MobiDB-lite"/>
    </source>
</evidence>
<organism evidence="5">
    <name type="scientific">Pectinophora gossypiella</name>
    <name type="common">Cotton pink bollworm</name>
    <name type="synonym">Depressaria gossypiella</name>
    <dbReference type="NCBI Taxonomy" id="13191"/>
    <lineage>
        <taxon>Eukaryota</taxon>
        <taxon>Metazoa</taxon>
        <taxon>Ecdysozoa</taxon>
        <taxon>Arthropoda</taxon>
        <taxon>Hexapoda</taxon>
        <taxon>Insecta</taxon>
        <taxon>Pterygota</taxon>
        <taxon>Neoptera</taxon>
        <taxon>Endopterygota</taxon>
        <taxon>Lepidoptera</taxon>
        <taxon>Glossata</taxon>
        <taxon>Ditrysia</taxon>
        <taxon>Gelechioidea</taxon>
        <taxon>Gelechiidae</taxon>
        <taxon>Apatetrinae</taxon>
        <taxon>Pectinophora</taxon>
    </lineage>
</organism>
<dbReference type="EMBL" id="GDQN01006596">
    <property type="protein sequence ID" value="JAT84458.1"/>
    <property type="molecule type" value="Transcribed_RNA"/>
</dbReference>
<feature type="transmembrane region" description="Helical" evidence="2">
    <location>
        <begin position="508"/>
        <end position="529"/>
    </location>
</feature>
<reference evidence="5" key="1">
    <citation type="submission" date="2015-09" db="EMBL/GenBank/DDBJ databases">
        <title>De novo assembly of Pectinophora gossypiella (Pink Bollworm) gut transcriptome.</title>
        <authorList>
            <person name="Tassone E.E."/>
        </authorList>
    </citation>
    <scope>NUCLEOTIDE SEQUENCE</scope>
</reference>
<sequence length="837" mass="92734">RRARLVALERGIMARLPCALLLLATLASLAPLRPATAHHAPMCLLSYCECTPAAHPSWTTVNCTVPNDQKLDIMEGDLPDSTTDLVITGAEAVMFGANSLSRLQDARHVRLSGVKVILMRRFAALNLNVVSLYLEIDHSDVIRIEERTFSSIRGPLSVMITECDYVSVEGTAFSWLLMMNMSNIRHLEVGPESFTLDPTAANVGEHGPGMLIQLKNLTVAEFPAQTFGSSAAGITMDAVEVRAVRAGAFTANTYTIVMAVNSSFHLIEGDAFAQKSLINNLQFHGCSIQQLSSNALQSGVTNLNVSHCKIENVETGAINATFAVVAIQDSEFHTFEEKGFELSSWNKLIMERNSFDELPAHAIVATGTSIHKLVFTENEIETANPDSLAFIGQAHANFEQNIKYRSNYFGQACNCNISSWLSKVIATEDGQYEDETLCTVDEFFARCFNVPEQNMVLSKFLDSVCTDKMTIQCEAFTSQNEGEKEIKNPRFPHKHKEEGGLTARNAKVIGIVIVTCFGCVLLVMVISLIRWMRRKGYCVNVKNFLISSNSSCGAMCDRLCSCGRNSGIDNARSISQLSVHEYSERHRLNEPRVQEVIQETALPDIYTEQVVPTEEKTTQTLPEELTKELLENLKEKLEDPENYVEAREMIEHLYELIKVEENCNVENTAVIKRNTDENIYDLPFQNTAPRMGKNKKKMISVGTKTPSLEQLQPLSPYNRQTALAHEYFEPKDFAVHLYAEIANCDKEKKNLLGAMPDVVGDQAKPRGPYLRAVRDKMNSSASSSPSTKSQNSSITSPQHMSSMKSVKSNGSGKMMNRPLPEKPAPLDPGEGTSFKLG</sequence>
<evidence type="ECO:0000256" key="3">
    <source>
        <dbReference type="SAM" id="SignalP"/>
    </source>
</evidence>
<name>A0A1E1WBU0_PECGO</name>
<evidence type="ECO:0000313" key="5">
    <source>
        <dbReference type="EMBL" id="JAT84458.1"/>
    </source>
</evidence>
<dbReference type="Pfam" id="PF13229">
    <property type="entry name" value="Beta_helix"/>
    <property type="match status" value="1"/>
</dbReference>